<keyword evidence="10" id="KW-0325">Glycoprotein</keyword>
<dbReference type="InterPro" id="IPR050288">
    <property type="entry name" value="Cellulose_deg_GH3"/>
</dbReference>
<comment type="similarity">
    <text evidence="4">Belongs to the glycosyl hydrolase 3 family.</text>
</comment>
<dbReference type="InterPro" id="IPR002772">
    <property type="entry name" value="Glyco_hydro_3_C"/>
</dbReference>
<dbReference type="FunFam" id="2.60.40.10:FF:000757">
    <property type="entry name" value="Beta-glucosidase G"/>
    <property type="match status" value="1"/>
</dbReference>
<protein>
    <recommendedName>
        <fullName evidence="14">Beta-glucosidase cel3A</fullName>
        <ecNumber evidence="5">3.2.1.21</ecNumber>
    </recommendedName>
    <alternativeName>
        <fullName evidence="15">Beta-D-glucoside glucohydrolase cel3A</fullName>
    </alternativeName>
    <alternativeName>
        <fullName evidence="17">Cellobiase cel3A</fullName>
    </alternativeName>
    <alternativeName>
        <fullName evidence="16">Gentiobiase cel3A</fullName>
    </alternativeName>
</protein>
<gene>
    <name evidence="19" type="ORF">PoMZ_06842</name>
</gene>
<dbReference type="InterPro" id="IPR036881">
    <property type="entry name" value="Glyco_hydro_3_C_sf"/>
</dbReference>
<evidence type="ECO:0000256" key="17">
    <source>
        <dbReference type="ARBA" id="ARBA00083611"/>
    </source>
</evidence>
<reference evidence="19 20" key="1">
    <citation type="journal article" date="2019" name="Mol. Biol. Evol.">
        <title>Blast fungal genomes show frequent chromosomal changes, gene gains and losses, and effector gene turnover.</title>
        <authorList>
            <person name="Gomez Luciano L.B."/>
            <person name="Jason Tsai I."/>
            <person name="Chuma I."/>
            <person name="Tosa Y."/>
            <person name="Chen Y.H."/>
            <person name="Li J.Y."/>
            <person name="Li M.Y."/>
            <person name="Jade Lu M.Y."/>
            <person name="Nakayashiki H."/>
            <person name="Li W.H."/>
        </authorList>
    </citation>
    <scope>NUCLEOTIDE SEQUENCE [LARGE SCALE GENOMIC DNA]</scope>
    <source>
        <strain evidence="19">MZ5-1-6</strain>
    </source>
</reference>
<evidence type="ECO:0000256" key="7">
    <source>
        <dbReference type="ARBA" id="ARBA00022729"/>
    </source>
</evidence>
<organism evidence="19 20">
    <name type="scientific">Pyricularia oryzae</name>
    <name type="common">Rice blast fungus</name>
    <name type="synonym">Magnaporthe oryzae</name>
    <dbReference type="NCBI Taxonomy" id="318829"/>
    <lineage>
        <taxon>Eukaryota</taxon>
        <taxon>Fungi</taxon>
        <taxon>Dikarya</taxon>
        <taxon>Ascomycota</taxon>
        <taxon>Pezizomycotina</taxon>
        <taxon>Sordariomycetes</taxon>
        <taxon>Sordariomycetidae</taxon>
        <taxon>Magnaporthales</taxon>
        <taxon>Pyriculariaceae</taxon>
        <taxon>Pyricularia</taxon>
    </lineage>
</organism>
<dbReference type="GO" id="GO:0008422">
    <property type="term" value="F:beta-glucosidase activity"/>
    <property type="evidence" value="ECO:0007669"/>
    <property type="project" value="UniProtKB-EC"/>
</dbReference>
<evidence type="ECO:0000259" key="18">
    <source>
        <dbReference type="SMART" id="SM01217"/>
    </source>
</evidence>
<dbReference type="FunFam" id="3.20.20.300:FF:000002">
    <property type="entry name" value="Probable beta-glucosidase"/>
    <property type="match status" value="1"/>
</dbReference>
<feature type="domain" description="Fibronectin type III-like" evidence="18">
    <location>
        <begin position="642"/>
        <end position="714"/>
    </location>
</feature>
<evidence type="ECO:0000313" key="19">
    <source>
        <dbReference type="EMBL" id="QBZ65137.1"/>
    </source>
</evidence>
<evidence type="ECO:0000256" key="14">
    <source>
        <dbReference type="ARBA" id="ARBA00070030"/>
    </source>
</evidence>
<dbReference type="Pfam" id="PF00933">
    <property type="entry name" value="Glyco_hydro_3"/>
    <property type="match status" value="1"/>
</dbReference>
<dbReference type="Pfam" id="PF01915">
    <property type="entry name" value="Glyco_hydro_3_C"/>
    <property type="match status" value="1"/>
</dbReference>
<accession>A0A4P7NRT8</accession>
<dbReference type="InterPro" id="IPR001764">
    <property type="entry name" value="Glyco_hydro_3_N"/>
</dbReference>
<evidence type="ECO:0000256" key="3">
    <source>
        <dbReference type="ARBA" id="ARBA00004987"/>
    </source>
</evidence>
<keyword evidence="7" id="KW-0732">Signal</keyword>
<dbReference type="EC" id="3.2.1.21" evidence="5"/>
<comment type="pathway">
    <text evidence="3">Glycan metabolism; cellulose degradation.</text>
</comment>
<evidence type="ECO:0000256" key="4">
    <source>
        <dbReference type="ARBA" id="ARBA00005336"/>
    </source>
</evidence>
<evidence type="ECO:0000256" key="13">
    <source>
        <dbReference type="ARBA" id="ARBA00023326"/>
    </source>
</evidence>
<keyword evidence="9" id="KW-0136">Cellulose degradation</keyword>
<evidence type="ECO:0000256" key="5">
    <source>
        <dbReference type="ARBA" id="ARBA00012744"/>
    </source>
</evidence>
<dbReference type="InterPro" id="IPR013783">
    <property type="entry name" value="Ig-like_fold"/>
</dbReference>
<dbReference type="Gene3D" id="3.20.20.300">
    <property type="entry name" value="Glycoside hydrolase, family 3, N-terminal domain"/>
    <property type="match status" value="1"/>
</dbReference>
<dbReference type="FunFam" id="3.40.50.1700:FF:000003">
    <property type="entry name" value="Probable beta-glucosidase"/>
    <property type="match status" value="1"/>
</dbReference>
<dbReference type="SMART" id="SM01217">
    <property type="entry name" value="Fn3_like"/>
    <property type="match status" value="1"/>
</dbReference>
<dbReference type="PRINTS" id="PR00133">
    <property type="entry name" value="GLHYDRLASE3"/>
</dbReference>
<keyword evidence="6" id="KW-0964">Secreted</keyword>
<keyword evidence="8" id="KW-0378">Hydrolase</keyword>
<dbReference type="GO" id="GO:0005576">
    <property type="term" value="C:extracellular region"/>
    <property type="evidence" value="ECO:0007669"/>
    <property type="project" value="UniProtKB-SubCell"/>
</dbReference>
<dbReference type="SUPFAM" id="SSF52279">
    <property type="entry name" value="Beta-D-glucan exohydrolase, C-terminal domain"/>
    <property type="match status" value="1"/>
</dbReference>
<evidence type="ECO:0000256" key="12">
    <source>
        <dbReference type="ARBA" id="ARBA00023295"/>
    </source>
</evidence>
<dbReference type="EMBL" id="CP034209">
    <property type="protein sequence ID" value="QBZ65137.1"/>
    <property type="molecule type" value="Genomic_DNA"/>
</dbReference>
<dbReference type="Proteomes" id="UP000294847">
    <property type="component" value="Chromosome 6"/>
</dbReference>
<dbReference type="GO" id="GO:0030245">
    <property type="term" value="P:cellulose catabolic process"/>
    <property type="evidence" value="ECO:0007669"/>
    <property type="project" value="UniProtKB-KW"/>
</dbReference>
<evidence type="ECO:0000256" key="8">
    <source>
        <dbReference type="ARBA" id="ARBA00022801"/>
    </source>
</evidence>
<dbReference type="SUPFAM" id="SSF51445">
    <property type="entry name" value="(Trans)glycosidases"/>
    <property type="match status" value="1"/>
</dbReference>
<evidence type="ECO:0000256" key="6">
    <source>
        <dbReference type="ARBA" id="ARBA00022525"/>
    </source>
</evidence>
<evidence type="ECO:0000256" key="15">
    <source>
        <dbReference type="ARBA" id="ARBA00078013"/>
    </source>
</evidence>
<dbReference type="AlphaFoldDB" id="A0A4P7NRT8"/>
<keyword evidence="11" id="KW-0119">Carbohydrate metabolism</keyword>
<sequence length="726" mass="77063">MASRLVAGLQVLALAGTATAVLTWDEAYAKANAALARITQQDKVSLVSGIGWDKGPCVGNTAPVSAINYPQLCLQDGPTGVRFGTGVTAFTPGIQAASTWDVELMRQRGQFQAEEQKGCGVHVMLTPVAGALGKIPEGGRNWEGFGVDPYLAGIAMEVTIEGQQSVGVQATAKHYLLNEQELNRNTMSSNVDDRTLHELYLWPFADAVRANVASVMCSYNKINGSWACENEHAMQKLLKDELGFKGYVMSDWNAQHTTTGSANAGMDMTMPGSDFNGGNVLWGPQLNTAVNNNQVARTRLDDMARRVLAAWYLTEQDKGYPPINIRANVQGNHKENVRAVARDGIVLLKNDAGALPFKAPRRLAIVGSASVANPRGINSCVDRGCNEGALGMGWGSGTTNYPYFSAPADAIRARAQQDGATVTLSASDSTADVANTVRDADAAIVFLTSNSGEGYLLVDGSYGDRLNLDPLHNGNQLVQAVAQANKNTIVVVHSVGPLVLESILSTPGVTAVVWAGLPGQESGNALVDVLYGSVSPSGKLPYTIARATADYGTAIVPGDDNFPEGLFVDYRHFDRANIQPRFEFGYGLSYTNFTYSNIKVASTVRSGPATGPVVSGGRADLWETVATVTATVTNSGGVAGAEVAQLYVSYPKGGSVPETPPRQLRGFNKLKLAPGASGTATFNIRRRDLSYWHVGQQNWVVPAGAFGLEVGASSRDLRLKESITVV</sequence>
<evidence type="ECO:0000256" key="11">
    <source>
        <dbReference type="ARBA" id="ARBA00023277"/>
    </source>
</evidence>
<dbReference type="PANTHER" id="PTHR42715:SF28">
    <property type="entry name" value="BETA-GLUCOSIDASE L-RELATED"/>
    <property type="match status" value="1"/>
</dbReference>
<evidence type="ECO:0000256" key="10">
    <source>
        <dbReference type="ARBA" id="ARBA00023180"/>
    </source>
</evidence>
<evidence type="ECO:0000256" key="2">
    <source>
        <dbReference type="ARBA" id="ARBA00004613"/>
    </source>
</evidence>
<proteinExistence type="inferred from homology"/>
<dbReference type="PANTHER" id="PTHR42715">
    <property type="entry name" value="BETA-GLUCOSIDASE"/>
    <property type="match status" value="1"/>
</dbReference>
<dbReference type="InterPro" id="IPR017853">
    <property type="entry name" value="GH"/>
</dbReference>
<dbReference type="InterPro" id="IPR036962">
    <property type="entry name" value="Glyco_hydro_3_N_sf"/>
</dbReference>
<evidence type="ECO:0000256" key="9">
    <source>
        <dbReference type="ARBA" id="ARBA00023001"/>
    </source>
</evidence>
<evidence type="ECO:0000313" key="20">
    <source>
        <dbReference type="Proteomes" id="UP000294847"/>
    </source>
</evidence>
<dbReference type="Pfam" id="PF14310">
    <property type="entry name" value="Fn3-like"/>
    <property type="match status" value="1"/>
</dbReference>
<evidence type="ECO:0000256" key="16">
    <source>
        <dbReference type="ARBA" id="ARBA00083231"/>
    </source>
</evidence>
<comment type="catalytic activity">
    <reaction evidence="1">
        <text>Hydrolysis of terminal, non-reducing beta-D-glucosyl residues with release of beta-D-glucose.</text>
        <dbReference type="EC" id="3.2.1.21"/>
    </reaction>
</comment>
<keyword evidence="13" id="KW-0624">Polysaccharide degradation</keyword>
<dbReference type="InterPro" id="IPR026891">
    <property type="entry name" value="Fn3-like"/>
</dbReference>
<evidence type="ECO:0000256" key="1">
    <source>
        <dbReference type="ARBA" id="ARBA00000448"/>
    </source>
</evidence>
<comment type="subcellular location">
    <subcellularLocation>
        <location evidence="2">Secreted</location>
    </subcellularLocation>
</comment>
<keyword evidence="12" id="KW-0326">Glycosidase</keyword>
<dbReference type="Gene3D" id="3.40.50.1700">
    <property type="entry name" value="Glycoside hydrolase family 3 C-terminal domain"/>
    <property type="match status" value="1"/>
</dbReference>
<name>A0A4P7NRT8_PYROR</name>
<dbReference type="Gene3D" id="2.60.40.10">
    <property type="entry name" value="Immunoglobulins"/>
    <property type="match status" value="1"/>
</dbReference>